<proteinExistence type="predicted"/>
<evidence type="ECO:0000313" key="1">
    <source>
        <dbReference type="Proteomes" id="UP000504634"/>
    </source>
</evidence>
<evidence type="ECO:0000313" key="2">
    <source>
        <dbReference type="RefSeq" id="XP_030373218.1"/>
    </source>
</evidence>
<keyword evidence="1" id="KW-1185">Reference proteome</keyword>
<protein>
    <submittedName>
        <fullName evidence="2">Uncharacterized protein LOC115623149</fullName>
    </submittedName>
</protein>
<dbReference type="InterPro" id="IPR031734">
    <property type="entry name" value="MBF2"/>
</dbReference>
<accession>A0A6J2TDM1</accession>
<dbReference type="GeneID" id="115623149"/>
<dbReference type="Pfam" id="PF15868">
    <property type="entry name" value="MBF2"/>
    <property type="match status" value="1"/>
</dbReference>
<sequence length="112" mass="12647">MMLPPANEDAPPTYELKYVVGDHQFGEILAFERKSGVLWYGDKYSPEIVQKYPTSGEGLKITAVEIIATQTTNVGTLVVTRGGPGFRNVEFTLRAFNTYFWTYNIKVFGKIF</sequence>
<name>A0A6J2TDM1_DROLE</name>
<organism evidence="1 2">
    <name type="scientific">Drosophila lebanonensis</name>
    <name type="common">Fruit fly</name>
    <name type="synonym">Scaptodrosophila lebanonensis</name>
    <dbReference type="NCBI Taxonomy" id="7225"/>
    <lineage>
        <taxon>Eukaryota</taxon>
        <taxon>Metazoa</taxon>
        <taxon>Ecdysozoa</taxon>
        <taxon>Arthropoda</taxon>
        <taxon>Hexapoda</taxon>
        <taxon>Insecta</taxon>
        <taxon>Pterygota</taxon>
        <taxon>Neoptera</taxon>
        <taxon>Endopterygota</taxon>
        <taxon>Diptera</taxon>
        <taxon>Brachycera</taxon>
        <taxon>Muscomorpha</taxon>
        <taxon>Ephydroidea</taxon>
        <taxon>Drosophilidae</taxon>
        <taxon>Scaptodrosophila</taxon>
    </lineage>
</organism>
<dbReference type="RefSeq" id="XP_030373218.1">
    <property type="nucleotide sequence ID" value="XM_030517358.1"/>
</dbReference>
<dbReference type="OrthoDB" id="8192785at2759"/>
<reference evidence="2" key="1">
    <citation type="submission" date="2025-08" db="UniProtKB">
        <authorList>
            <consortium name="RefSeq"/>
        </authorList>
    </citation>
    <scope>IDENTIFICATION</scope>
    <source>
        <strain evidence="2">11010-0011.00</strain>
        <tissue evidence="2">Whole body</tissue>
    </source>
</reference>
<dbReference type="AlphaFoldDB" id="A0A6J2TDM1"/>
<dbReference type="Proteomes" id="UP000504634">
    <property type="component" value="Unplaced"/>
</dbReference>
<gene>
    <name evidence="2" type="primary">LOC115623149</name>
</gene>